<dbReference type="PANTHER" id="PTHR36978">
    <property type="entry name" value="P-LOOP CONTAINING NUCLEOTIDE TRIPHOSPHATE HYDROLASE"/>
    <property type="match status" value="1"/>
</dbReference>
<reference evidence="1 2" key="1">
    <citation type="submission" date="2019-04" db="EMBL/GenBank/DDBJ databases">
        <title>Fungal friends and foes A comparative genomics study of 23 Aspergillus species from section Flavi.</title>
        <authorList>
            <consortium name="DOE Joint Genome Institute"/>
            <person name="Kjaerbolling I."/>
            <person name="Vesth T.C."/>
            <person name="Frisvad J.C."/>
            <person name="Nybo J.L."/>
            <person name="Theobald S."/>
            <person name="Kildgaard S."/>
            <person name="Petersen T.I."/>
            <person name="Kuo A."/>
            <person name="Sato A."/>
            <person name="Lyhne E.K."/>
            <person name="Kogle M.E."/>
            <person name="Wiebenga A."/>
            <person name="Kun R.S."/>
            <person name="Lubbers R.J."/>
            <person name="Makela M.R."/>
            <person name="Barry K."/>
            <person name="Chovatia M."/>
            <person name="Clum A."/>
            <person name="Daum C."/>
            <person name="Haridas S."/>
            <person name="He G."/>
            <person name="LaButti K."/>
            <person name="Lipzen A."/>
            <person name="Mondo S."/>
            <person name="Pangilinan J."/>
            <person name="Riley R."/>
            <person name="Salamov A."/>
            <person name="Simmons B.A."/>
            <person name="Magnuson J.K."/>
            <person name="Henrissat B."/>
            <person name="Mortensen U.H."/>
            <person name="Larsen T.O."/>
            <person name="De vries R.P."/>
            <person name="Grigoriev I.V."/>
            <person name="Machida M."/>
            <person name="Baker S.E."/>
            <person name="Andersen M.R."/>
        </authorList>
    </citation>
    <scope>NUCLEOTIDE SEQUENCE [LARGE SCALE GENOMIC DNA]</scope>
    <source>
        <strain evidence="1 2">CBS 126849</strain>
    </source>
</reference>
<dbReference type="Gene3D" id="3.40.50.300">
    <property type="entry name" value="P-loop containing nucleotide triphosphate hydrolases"/>
    <property type="match status" value="1"/>
</dbReference>
<dbReference type="AlphaFoldDB" id="A0A5N6E7X2"/>
<accession>A0A5N6E7X2</accession>
<dbReference type="InterPro" id="IPR040632">
    <property type="entry name" value="Sulfotransfer_4"/>
</dbReference>
<dbReference type="EMBL" id="ML733582">
    <property type="protein sequence ID" value="KAB8213682.1"/>
    <property type="molecule type" value="Genomic_DNA"/>
</dbReference>
<dbReference type="Proteomes" id="UP000326799">
    <property type="component" value="Unassembled WGS sequence"/>
</dbReference>
<organism evidence="1 2">
    <name type="scientific">Aspergillus novoparasiticus</name>
    <dbReference type="NCBI Taxonomy" id="986946"/>
    <lineage>
        <taxon>Eukaryota</taxon>
        <taxon>Fungi</taxon>
        <taxon>Dikarya</taxon>
        <taxon>Ascomycota</taxon>
        <taxon>Pezizomycotina</taxon>
        <taxon>Eurotiomycetes</taxon>
        <taxon>Eurotiomycetidae</taxon>
        <taxon>Eurotiales</taxon>
        <taxon>Aspergillaceae</taxon>
        <taxon>Aspergillus</taxon>
        <taxon>Aspergillus subgen. Circumdati</taxon>
    </lineage>
</organism>
<keyword evidence="2" id="KW-1185">Reference proteome</keyword>
<protein>
    <submittedName>
        <fullName evidence="1">Uncharacterized protein</fullName>
    </submittedName>
</protein>
<name>A0A5N6E7X2_9EURO</name>
<dbReference type="Pfam" id="PF17784">
    <property type="entry name" value="Sulfotransfer_4"/>
    <property type="match status" value="1"/>
</dbReference>
<sequence>MRYFVAYISLLQAQWDKIYDGSRDNTYIDERHIEWLREVVPADRLVLFDVKDGWGPLCQTLGKEVPKVIPFPRINDSKAIDRVAEYHKKRVGALDDRVYCGWGSECLVVYEGLNGMILAQSQAVSTQGVKGYNRHIK</sequence>
<proteinExistence type="predicted"/>
<dbReference type="PANTHER" id="PTHR36978:SF3">
    <property type="entry name" value="P-LOOP CONTAINING NUCLEOSIDE TRIPHOSPHATE HYDROLASE PROTEIN"/>
    <property type="match status" value="1"/>
</dbReference>
<evidence type="ECO:0000313" key="2">
    <source>
        <dbReference type="Proteomes" id="UP000326799"/>
    </source>
</evidence>
<evidence type="ECO:0000313" key="1">
    <source>
        <dbReference type="EMBL" id="KAB8213682.1"/>
    </source>
</evidence>
<dbReference type="InterPro" id="IPR027417">
    <property type="entry name" value="P-loop_NTPase"/>
</dbReference>
<gene>
    <name evidence="1" type="ORF">BDV33DRAFT_209978</name>
</gene>